<comment type="caution">
    <text evidence="19">Lacks conserved residue(s) required for the propagation of feature annotation.</text>
</comment>
<dbReference type="GO" id="GO:0009073">
    <property type="term" value="P:aromatic amino acid family biosynthetic process"/>
    <property type="evidence" value="ECO:0007669"/>
    <property type="project" value="UniProtKB-KW"/>
</dbReference>
<evidence type="ECO:0000256" key="15">
    <source>
        <dbReference type="ARBA" id="ARBA00023027"/>
    </source>
</evidence>
<comment type="pathway">
    <text evidence="6 19">Metabolic intermediate biosynthesis; chorismate biosynthesis; chorismate from D-erythrose 4-phosphate and phosphoenolpyruvate: step 2/7.</text>
</comment>
<evidence type="ECO:0000256" key="2">
    <source>
        <dbReference type="ARBA" id="ARBA00001911"/>
    </source>
</evidence>
<dbReference type="InterPro" id="IPR030960">
    <property type="entry name" value="DHQS/DOIS_N"/>
</dbReference>
<dbReference type="GO" id="GO:0046872">
    <property type="term" value="F:metal ion binding"/>
    <property type="evidence" value="ECO:0007669"/>
    <property type="project" value="UniProtKB-KW"/>
</dbReference>
<dbReference type="EMBL" id="CP054140">
    <property type="protein sequence ID" value="QQG65918.1"/>
    <property type="molecule type" value="Genomic_DNA"/>
</dbReference>
<feature type="binding site" evidence="19">
    <location>
        <position position="145"/>
    </location>
    <ligand>
        <name>NAD(+)</name>
        <dbReference type="ChEBI" id="CHEBI:57540"/>
    </ligand>
</feature>
<feature type="binding site" evidence="19">
    <location>
        <position position="250"/>
    </location>
    <ligand>
        <name>Zn(2+)</name>
        <dbReference type="ChEBI" id="CHEBI:29105"/>
    </ligand>
</feature>
<dbReference type="InterPro" id="IPR030963">
    <property type="entry name" value="DHQ_synth_fam"/>
</dbReference>
<keyword evidence="23" id="KW-1185">Reference proteome</keyword>
<evidence type="ECO:0000256" key="5">
    <source>
        <dbReference type="ARBA" id="ARBA00004496"/>
    </source>
</evidence>
<evidence type="ECO:0000256" key="7">
    <source>
        <dbReference type="ARBA" id="ARBA00005412"/>
    </source>
</evidence>
<evidence type="ECO:0000256" key="3">
    <source>
        <dbReference type="ARBA" id="ARBA00001947"/>
    </source>
</evidence>
<evidence type="ECO:0000313" key="22">
    <source>
        <dbReference type="EMBL" id="QQG65918.1"/>
    </source>
</evidence>
<evidence type="ECO:0000256" key="13">
    <source>
        <dbReference type="ARBA" id="ARBA00022741"/>
    </source>
</evidence>
<keyword evidence="12 19" id="KW-0479">Metal-binding</keyword>
<dbReference type="KEGG" id="dog:HP555_08580"/>
<protein>
    <recommendedName>
        <fullName evidence="9 19">3-dehydroquinate synthase</fullName>
        <shortName evidence="19">DHQS</shortName>
        <ecNumber evidence="8 19">4.2.3.4</ecNumber>
    </recommendedName>
</protein>
<keyword evidence="10 19" id="KW-0963">Cytoplasm</keyword>
<dbReference type="Gene3D" id="3.40.50.1970">
    <property type="match status" value="1"/>
</dbReference>
<dbReference type="PANTHER" id="PTHR43622">
    <property type="entry name" value="3-DEHYDROQUINATE SYNTHASE"/>
    <property type="match status" value="1"/>
</dbReference>
<dbReference type="Gene3D" id="1.20.1090.10">
    <property type="entry name" value="Dehydroquinate synthase-like - alpha domain"/>
    <property type="match status" value="1"/>
</dbReference>
<comment type="subcellular location">
    <subcellularLocation>
        <location evidence="5 19">Cytoplasm</location>
    </subcellularLocation>
</comment>
<keyword evidence="14 19" id="KW-0862">Zinc</keyword>
<comment type="similarity">
    <text evidence="7 19">Belongs to the sugar phosphate cyclases superfamily. Dehydroquinate synthase family.</text>
</comment>
<keyword evidence="17 19" id="KW-0456">Lyase</keyword>
<evidence type="ECO:0000259" key="21">
    <source>
        <dbReference type="Pfam" id="PF24621"/>
    </source>
</evidence>
<feature type="binding site" evidence="19">
    <location>
        <position position="187"/>
    </location>
    <ligand>
        <name>Zn(2+)</name>
        <dbReference type="ChEBI" id="CHEBI:29105"/>
    </ligand>
</feature>
<comment type="cofactor">
    <cofactor evidence="2 19">
        <name>NAD(+)</name>
        <dbReference type="ChEBI" id="CHEBI:57540"/>
    </cofactor>
</comment>
<evidence type="ECO:0000256" key="12">
    <source>
        <dbReference type="ARBA" id="ARBA00022723"/>
    </source>
</evidence>
<evidence type="ECO:0000313" key="23">
    <source>
        <dbReference type="Proteomes" id="UP000596092"/>
    </source>
</evidence>
<comment type="cofactor">
    <cofactor evidence="3">
        <name>Zn(2+)</name>
        <dbReference type="ChEBI" id="CHEBI:29105"/>
    </cofactor>
</comment>
<comment type="cofactor">
    <cofactor evidence="19">
        <name>Co(2+)</name>
        <dbReference type="ChEBI" id="CHEBI:48828"/>
    </cofactor>
    <cofactor evidence="19">
        <name>Zn(2+)</name>
        <dbReference type="ChEBI" id="CHEBI:29105"/>
    </cofactor>
    <text evidence="19">Binds 1 divalent metal cation per subunit. Can use either Co(2+) or Zn(2+).</text>
</comment>
<name>A0A7T6AQL5_9BACT</name>
<dbReference type="GO" id="GO:0008652">
    <property type="term" value="P:amino acid biosynthetic process"/>
    <property type="evidence" value="ECO:0007669"/>
    <property type="project" value="UniProtKB-KW"/>
</dbReference>
<evidence type="ECO:0000256" key="6">
    <source>
        <dbReference type="ARBA" id="ARBA00004661"/>
    </source>
</evidence>
<dbReference type="CDD" id="cd08195">
    <property type="entry name" value="DHQS"/>
    <property type="match status" value="1"/>
</dbReference>
<evidence type="ECO:0000256" key="16">
    <source>
        <dbReference type="ARBA" id="ARBA00023141"/>
    </source>
</evidence>
<dbReference type="SUPFAM" id="SSF56796">
    <property type="entry name" value="Dehydroquinate synthase-like"/>
    <property type="match status" value="1"/>
</dbReference>
<dbReference type="NCBIfam" id="TIGR01357">
    <property type="entry name" value="aroB"/>
    <property type="match status" value="1"/>
</dbReference>
<keyword evidence="18 19" id="KW-0170">Cobalt</keyword>
<dbReference type="UniPathway" id="UPA00053">
    <property type="reaction ID" value="UER00085"/>
</dbReference>
<feature type="binding site" evidence="19">
    <location>
        <position position="266"/>
    </location>
    <ligand>
        <name>Zn(2+)</name>
        <dbReference type="ChEBI" id="CHEBI:29105"/>
    </ligand>
</feature>
<evidence type="ECO:0000256" key="14">
    <source>
        <dbReference type="ARBA" id="ARBA00022833"/>
    </source>
</evidence>
<evidence type="ECO:0000256" key="11">
    <source>
        <dbReference type="ARBA" id="ARBA00022605"/>
    </source>
</evidence>
<dbReference type="PIRSF" id="PIRSF001455">
    <property type="entry name" value="DHQ_synth"/>
    <property type="match status" value="1"/>
</dbReference>
<dbReference type="GO" id="GO:0009423">
    <property type="term" value="P:chorismate biosynthetic process"/>
    <property type="evidence" value="ECO:0007669"/>
    <property type="project" value="UniProtKB-UniRule"/>
</dbReference>
<feature type="binding site" evidence="19">
    <location>
        <begin position="132"/>
        <end position="133"/>
    </location>
    <ligand>
        <name>NAD(+)</name>
        <dbReference type="ChEBI" id="CHEBI:57540"/>
    </ligand>
</feature>
<dbReference type="Pfam" id="PF01761">
    <property type="entry name" value="DHQ_synthase"/>
    <property type="match status" value="1"/>
</dbReference>
<evidence type="ECO:0000256" key="19">
    <source>
        <dbReference type="HAMAP-Rule" id="MF_00110"/>
    </source>
</evidence>
<evidence type="ECO:0000256" key="9">
    <source>
        <dbReference type="ARBA" id="ARBA00017684"/>
    </source>
</evidence>
<evidence type="ECO:0000259" key="20">
    <source>
        <dbReference type="Pfam" id="PF01761"/>
    </source>
</evidence>
<dbReference type="InterPro" id="IPR050071">
    <property type="entry name" value="Dehydroquinate_synthase"/>
</dbReference>
<evidence type="ECO:0000256" key="18">
    <source>
        <dbReference type="ARBA" id="ARBA00023285"/>
    </source>
</evidence>
<sequence>MVKQTIEVGLGERSYPIAIGPGVLSQIGGLLKTAGIAGRYGIISDDRVAALYGNTVLAALVENGVRADLFTFPHGEASKCLQTVEELAGRLAASGFDRTSGLIALGGGVVGDITGFLASIYMRGIPFVQIPTSLLAQVDSSVGGKTGVDLTQGKNLIGTFYQPRAVYIDTEVLQTLPEEEFLGGMAEVIKYGASIDADFFHWLREQRDAIVALDPAVIVPMIRRCCEMKAAVVEQDEQESGLRRILNFGHTIGHAVEAVSGYALNHGFAVAIGMRAVAELAVRSGRASSATAEQIEALLHLYGLPVAIPAQYDRAALRQFMRADKKASNGRLVFVLPVALGKVDITDRIDEAALDAVLA</sequence>
<reference evidence="22 23" key="1">
    <citation type="submission" date="2020-05" db="EMBL/GenBank/DDBJ databases">
        <title>Complete genome of Desulfobulbus oligotrophicus.</title>
        <authorList>
            <person name="Podar M."/>
        </authorList>
    </citation>
    <scope>NUCLEOTIDE SEQUENCE [LARGE SCALE GENOMIC DNA]</scope>
    <source>
        <strain evidence="22 23">Prop6</strain>
    </source>
</reference>
<dbReference type="GO" id="GO:0000166">
    <property type="term" value="F:nucleotide binding"/>
    <property type="evidence" value="ECO:0007669"/>
    <property type="project" value="UniProtKB-KW"/>
</dbReference>
<dbReference type="GO" id="GO:0003856">
    <property type="term" value="F:3-dehydroquinate synthase activity"/>
    <property type="evidence" value="ECO:0007669"/>
    <property type="project" value="UniProtKB-UniRule"/>
</dbReference>
<dbReference type="RefSeq" id="WP_199261541.1">
    <property type="nucleotide sequence ID" value="NZ_CP054140.1"/>
</dbReference>
<organism evidence="22 23">
    <name type="scientific">Desulfobulbus oligotrophicus</name>
    <dbReference type="NCBI Taxonomy" id="1909699"/>
    <lineage>
        <taxon>Bacteria</taxon>
        <taxon>Pseudomonadati</taxon>
        <taxon>Thermodesulfobacteriota</taxon>
        <taxon>Desulfobulbia</taxon>
        <taxon>Desulfobulbales</taxon>
        <taxon>Desulfobulbaceae</taxon>
        <taxon>Desulfobulbus</taxon>
    </lineage>
</organism>
<accession>A0A7T6AQL5</accession>
<evidence type="ECO:0000256" key="17">
    <source>
        <dbReference type="ARBA" id="ARBA00023239"/>
    </source>
</evidence>
<comment type="function">
    <text evidence="4 19">Catalyzes the conversion of 3-deoxy-D-arabino-heptulosonate 7-phosphate (DAHP) to dehydroquinate (DHQ).</text>
</comment>
<dbReference type="GO" id="GO:0005737">
    <property type="term" value="C:cytoplasm"/>
    <property type="evidence" value="ECO:0007669"/>
    <property type="project" value="UniProtKB-SubCell"/>
</dbReference>
<keyword evidence="16 19" id="KW-0057">Aromatic amino acid biosynthesis</keyword>
<keyword evidence="11 19" id="KW-0028">Amino-acid biosynthesis</keyword>
<evidence type="ECO:0000256" key="8">
    <source>
        <dbReference type="ARBA" id="ARBA00013031"/>
    </source>
</evidence>
<dbReference type="FunFam" id="3.40.50.1970:FF:000007">
    <property type="entry name" value="Pentafunctional AROM polypeptide"/>
    <property type="match status" value="1"/>
</dbReference>
<feature type="domain" description="3-dehydroquinate synthase N-terminal" evidence="20">
    <location>
        <begin position="71"/>
        <end position="181"/>
    </location>
</feature>
<dbReference type="EC" id="4.2.3.4" evidence="8 19"/>
<dbReference type="Proteomes" id="UP000596092">
    <property type="component" value="Chromosome"/>
</dbReference>
<gene>
    <name evidence="19 22" type="primary">aroB</name>
    <name evidence="22" type="ORF">HP555_08580</name>
</gene>
<dbReference type="Pfam" id="PF24621">
    <property type="entry name" value="DHQS_C"/>
    <property type="match status" value="1"/>
</dbReference>
<comment type="catalytic activity">
    <reaction evidence="1 19">
        <text>7-phospho-2-dehydro-3-deoxy-D-arabino-heptonate = 3-dehydroquinate + phosphate</text>
        <dbReference type="Rhea" id="RHEA:21968"/>
        <dbReference type="ChEBI" id="CHEBI:32364"/>
        <dbReference type="ChEBI" id="CHEBI:43474"/>
        <dbReference type="ChEBI" id="CHEBI:58394"/>
        <dbReference type="EC" id="4.2.3.4"/>
    </reaction>
</comment>
<feature type="binding site" evidence="19">
    <location>
        <begin position="108"/>
        <end position="112"/>
    </location>
    <ligand>
        <name>NAD(+)</name>
        <dbReference type="ChEBI" id="CHEBI:57540"/>
    </ligand>
</feature>
<dbReference type="InterPro" id="IPR056179">
    <property type="entry name" value="DHQS_C"/>
</dbReference>
<keyword evidence="13 19" id="KW-0547">Nucleotide-binding</keyword>
<evidence type="ECO:0000256" key="1">
    <source>
        <dbReference type="ARBA" id="ARBA00001393"/>
    </source>
</evidence>
<dbReference type="AlphaFoldDB" id="A0A7T6AQL5"/>
<dbReference type="InterPro" id="IPR016037">
    <property type="entry name" value="DHQ_synth_AroB"/>
</dbReference>
<evidence type="ECO:0000256" key="4">
    <source>
        <dbReference type="ARBA" id="ARBA00003485"/>
    </source>
</evidence>
<proteinExistence type="inferred from homology"/>
<dbReference type="PANTHER" id="PTHR43622:SF7">
    <property type="entry name" value="3-DEHYDROQUINATE SYNTHASE, CHLOROPLASTIC"/>
    <property type="match status" value="1"/>
</dbReference>
<feature type="binding site" evidence="19">
    <location>
        <position position="154"/>
    </location>
    <ligand>
        <name>NAD(+)</name>
        <dbReference type="ChEBI" id="CHEBI:57540"/>
    </ligand>
</feature>
<evidence type="ECO:0000256" key="10">
    <source>
        <dbReference type="ARBA" id="ARBA00022490"/>
    </source>
</evidence>
<keyword evidence="15 19" id="KW-0520">NAD</keyword>
<feature type="domain" description="3-dehydroquinate synthase C-terminal" evidence="21">
    <location>
        <begin position="184"/>
        <end position="327"/>
    </location>
</feature>
<dbReference type="HAMAP" id="MF_00110">
    <property type="entry name" value="DHQ_synthase"/>
    <property type="match status" value="1"/>
</dbReference>